<reference evidence="2" key="1">
    <citation type="submission" date="2021-05" db="EMBL/GenBank/DDBJ databases">
        <title>Complete genome sequence of the cellulolytic planctomycete Telmatocola sphagniphila SP2T and characterization of the first cellulase from planctomycetes.</title>
        <authorList>
            <person name="Rakitin A.L."/>
            <person name="Beletsky A.V."/>
            <person name="Naumoff D.G."/>
            <person name="Kulichevskaya I.S."/>
            <person name="Mardanov A.V."/>
            <person name="Ravin N.V."/>
            <person name="Dedysh S.N."/>
        </authorList>
    </citation>
    <scope>NUCLEOTIDE SEQUENCE</scope>
    <source>
        <strain evidence="2">SP2T</strain>
    </source>
</reference>
<dbReference type="RefSeq" id="WP_213497739.1">
    <property type="nucleotide sequence ID" value="NZ_CP074694.1"/>
</dbReference>
<protein>
    <submittedName>
        <fullName evidence="2">TAXI family TRAP transporter solute-binding subunit</fullName>
    </submittedName>
</protein>
<proteinExistence type="predicted"/>
<sequence length="455" mass="51367">MAFSKSSSAEKLAGNVYISFWTWMSILGLCLLILASVYVFFVEAPPPRKLVIASGVREGQYYKFALRYQQILLKQGIDVEVRESKGSIENLEWLLDDSKDVTVALVQSGIADRASCENLNALCSLYREPLWIFQQGMPTVNQLSQLIGKRIAIGPEGSGTRSVAQQLLAINGIDEKNSQLLSATGTEAASLLQEKKIDVVFLVASIEAVYVRQLLQAPEIQILELSQNLAYSKRFHFLSSITLPAGLVDLKANIPYKDTKIIAPTATLIARRSMHPALIALLLGAATKVHGGGDLLSADGEFPSKQFVDLPMDEDAEHFLKSGPPFLQRFLPFWLATFLDRMKLMIIPLVMLLMPLVRATPPLMRWRIRRRIYRWYSQLRHIDLKMYEGMSRAEAERNLQRLSLLDQQVAYVEIPLSYMEEYYNLRVHLDLVHDRVLAILSEQNSKILTGSQEKK</sequence>
<feature type="transmembrane region" description="Helical" evidence="1">
    <location>
        <begin position="20"/>
        <end position="41"/>
    </location>
</feature>
<evidence type="ECO:0000313" key="2">
    <source>
        <dbReference type="EMBL" id="QVL32849.1"/>
    </source>
</evidence>
<dbReference type="Pfam" id="PF16868">
    <property type="entry name" value="NMT1_3"/>
    <property type="match status" value="1"/>
</dbReference>
<dbReference type="AlphaFoldDB" id="A0A8E6B7E9"/>
<dbReference type="Gene3D" id="3.40.190.10">
    <property type="entry name" value="Periplasmic binding protein-like II"/>
    <property type="match status" value="2"/>
</dbReference>
<accession>A0A8E6B7E9</accession>
<gene>
    <name evidence="2" type="ORF">KIH39_02710</name>
</gene>
<evidence type="ECO:0000313" key="3">
    <source>
        <dbReference type="Proteomes" id="UP000676194"/>
    </source>
</evidence>
<keyword evidence="1" id="KW-0472">Membrane</keyword>
<dbReference type="EMBL" id="CP074694">
    <property type="protein sequence ID" value="QVL32849.1"/>
    <property type="molecule type" value="Genomic_DNA"/>
</dbReference>
<keyword evidence="1" id="KW-1133">Transmembrane helix</keyword>
<dbReference type="PANTHER" id="PTHR42941">
    <property type="entry name" value="SLL1037 PROTEIN"/>
    <property type="match status" value="1"/>
</dbReference>
<dbReference type="NCBIfam" id="TIGR02122">
    <property type="entry name" value="TRAP_TAXI"/>
    <property type="match status" value="1"/>
</dbReference>
<dbReference type="Proteomes" id="UP000676194">
    <property type="component" value="Chromosome"/>
</dbReference>
<name>A0A8E6B7E9_9BACT</name>
<dbReference type="InterPro" id="IPR011852">
    <property type="entry name" value="TRAP_TAXI"/>
</dbReference>
<organism evidence="2 3">
    <name type="scientific">Telmatocola sphagniphila</name>
    <dbReference type="NCBI Taxonomy" id="1123043"/>
    <lineage>
        <taxon>Bacteria</taxon>
        <taxon>Pseudomonadati</taxon>
        <taxon>Planctomycetota</taxon>
        <taxon>Planctomycetia</taxon>
        <taxon>Gemmatales</taxon>
        <taxon>Gemmataceae</taxon>
    </lineage>
</organism>
<keyword evidence="3" id="KW-1185">Reference proteome</keyword>
<dbReference type="KEGG" id="tsph:KIH39_02710"/>
<dbReference type="SUPFAM" id="SSF53850">
    <property type="entry name" value="Periplasmic binding protein-like II"/>
    <property type="match status" value="1"/>
</dbReference>
<keyword evidence="1" id="KW-0812">Transmembrane</keyword>
<feature type="transmembrane region" description="Helical" evidence="1">
    <location>
        <begin position="345"/>
        <end position="364"/>
    </location>
</feature>
<dbReference type="PANTHER" id="PTHR42941:SF1">
    <property type="entry name" value="SLL1037 PROTEIN"/>
    <property type="match status" value="1"/>
</dbReference>
<evidence type="ECO:0000256" key="1">
    <source>
        <dbReference type="SAM" id="Phobius"/>
    </source>
</evidence>